<evidence type="ECO:0000313" key="2">
    <source>
        <dbReference type="Proteomes" id="UP000800235"/>
    </source>
</evidence>
<dbReference type="Proteomes" id="UP000800235">
    <property type="component" value="Unassembled WGS sequence"/>
</dbReference>
<proteinExistence type="predicted"/>
<keyword evidence="2" id="KW-1185">Reference proteome</keyword>
<sequence length="70" mass="7609">MLSHLLLSFHPLVASPVVPSRSIPSSCLSSKMSWPSNYVYSAPPSALHSNMEAQSSISIILPYYGDDEDV</sequence>
<dbReference type="AlphaFoldDB" id="A0A9P4P5Q1"/>
<reference evidence="1" key="1">
    <citation type="journal article" date="2020" name="Stud. Mycol.">
        <title>101 Dothideomycetes genomes: a test case for predicting lifestyles and emergence of pathogens.</title>
        <authorList>
            <person name="Haridas S."/>
            <person name="Albert R."/>
            <person name="Binder M."/>
            <person name="Bloem J."/>
            <person name="Labutti K."/>
            <person name="Salamov A."/>
            <person name="Andreopoulos B."/>
            <person name="Baker S."/>
            <person name="Barry K."/>
            <person name="Bills G."/>
            <person name="Bluhm B."/>
            <person name="Cannon C."/>
            <person name="Castanera R."/>
            <person name="Culley D."/>
            <person name="Daum C."/>
            <person name="Ezra D."/>
            <person name="Gonzalez J."/>
            <person name="Henrissat B."/>
            <person name="Kuo A."/>
            <person name="Liang C."/>
            <person name="Lipzen A."/>
            <person name="Lutzoni F."/>
            <person name="Magnuson J."/>
            <person name="Mondo S."/>
            <person name="Nolan M."/>
            <person name="Ohm R."/>
            <person name="Pangilinan J."/>
            <person name="Park H.-J."/>
            <person name="Ramirez L."/>
            <person name="Alfaro M."/>
            <person name="Sun H."/>
            <person name="Tritt A."/>
            <person name="Yoshinaga Y."/>
            <person name="Zwiers L.-H."/>
            <person name="Turgeon B."/>
            <person name="Goodwin S."/>
            <person name="Spatafora J."/>
            <person name="Crous P."/>
            <person name="Grigoriev I."/>
        </authorList>
    </citation>
    <scope>NUCLEOTIDE SEQUENCE</scope>
    <source>
        <strain evidence="1">CBS 130266</strain>
    </source>
</reference>
<dbReference type="EMBL" id="MU007009">
    <property type="protein sequence ID" value="KAF2437069.1"/>
    <property type="molecule type" value="Genomic_DNA"/>
</dbReference>
<accession>A0A9P4P5Q1</accession>
<evidence type="ECO:0000313" key="1">
    <source>
        <dbReference type="EMBL" id="KAF2437069.1"/>
    </source>
</evidence>
<comment type="caution">
    <text evidence="1">The sequence shown here is derived from an EMBL/GenBank/DDBJ whole genome shotgun (WGS) entry which is preliminary data.</text>
</comment>
<gene>
    <name evidence="1" type="ORF">EJ08DRAFT_644597</name>
</gene>
<protein>
    <submittedName>
        <fullName evidence="1">Uncharacterized protein</fullName>
    </submittedName>
</protein>
<name>A0A9P4P5Q1_9PEZI</name>
<organism evidence="1 2">
    <name type="scientific">Tothia fuscella</name>
    <dbReference type="NCBI Taxonomy" id="1048955"/>
    <lineage>
        <taxon>Eukaryota</taxon>
        <taxon>Fungi</taxon>
        <taxon>Dikarya</taxon>
        <taxon>Ascomycota</taxon>
        <taxon>Pezizomycotina</taxon>
        <taxon>Dothideomycetes</taxon>
        <taxon>Pleosporomycetidae</taxon>
        <taxon>Venturiales</taxon>
        <taxon>Cylindrosympodiaceae</taxon>
        <taxon>Tothia</taxon>
    </lineage>
</organism>